<protein>
    <submittedName>
        <fullName evidence="1">Uncharacterized protein</fullName>
    </submittedName>
</protein>
<gene>
    <name evidence="1" type="ORF">FH603_4741</name>
</gene>
<keyword evidence="2" id="KW-1185">Reference proteome</keyword>
<sequence length="97" mass="10612">MGRVTYDVPLVTQGNNPICWVPCMAMVSSERLGYSLGVGHFTNGYDPSNSSIPNPAHGMGDFYNRLDQCGFTSIRINAVAGDVEDVLREYGPFILTH</sequence>
<dbReference type="RefSeq" id="WP_186740470.1">
    <property type="nucleotide sequence ID" value="NZ_VFIA01000040.1"/>
</dbReference>
<reference evidence="1 2" key="1">
    <citation type="submission" date="2019-06" db="EMBL/GenBank/DDBJ databases">
        <title>Spirosoma utsteinense sp. nov. isolated from Antarctic ice-free soils.</title>
        <authorList>
            <person name="Tahon G."/>
        </authorList>
    </citation>
    <scope>NUCLEOTIDE SEQUENCE [LARGE SCALE GENOMIC DNA]</scope>
    <source>
        <strain evidence="1 2">LMG 31447</strain>
    </source>
</reference>
<proteinExistence type="predicted"/>
<evidence type="ECO:0000313" key="1">
    <source>
        <dbReference type="EMBL" id="MBC3794214.1"/>
    </source>
</evidence>
<organism evidence="1 2">
    <name type="scientific">Spirosoma utsteinense</name>
    <dbReference type="NCBI Taxonomy" id="2585773"/>
    <lineage>
        <taxon>Bacteria</taxon>
        <taxon>Pseudomonadati</taxon>
        <taxon>Bacteroidota</taxon>
        <taxon>Cytophagia</taxon>
        <taxon>Cytophagales</taxon>
        <taxon>Cytophagaceae</taxon>
        <taxon>Spirosoma</taxon>
    </lineage>
</organism>
<dbReference type="EMBL" id="VFIA01000040">
    <property type="protein sequence ID" value="MBC3794214.1"/>
    <property type="molecule type" value="Genomic_DNA"/>
</dbReference>
<comment type="caution">
    <text evidence="1">The sequence shown here is derived from an EMBL/GenBank/DDBJ whole genome shotgun (WGS) entry which is preliminary data.</text>
</comment>
<evidence type="ECO:0000313" key="2">
    <source>
        <dbReference type="Proteomes" id="UP000700732"/>
    </source>
</evidence>
<dbReference type="Proteomes" id="UP000700732">
    <property type="component" value="Unassembled WGS sequence"/>
</dbReference>
<accession>A0ABR6WCF3</accession>
<name>A0ABR6WCF3_9BACT</name>